<evidence type="ECO:0000313" key="9">
    <source>
        <dbReference type="EMBL" id="MBD8045868.1"/>
    </source>
</evidence>
<dbReference type="Pfam" id="PF04647">
    <property type="entry name" value="AgrB"/>
    <property type="match status" value="1"/>
</dbReference>
<evidence type="ECO:0000256" key="3">
    <source>
        <dbReference type="ARBA" id="ARBA00022670"/>
    </source>
</evidence>
<keyword evidence="7 8" id="KW-0472">Membrane</keyword>
<reference evidence="9 10" key="1">
    <citation type="submission" date="2020-08" db="EMBL/GenBank/DDBJ databases">
        <title>A Genomic Blueprint of the Chicken Gut Microbiome.</title>
        <authorList>
            <person name="Gilroy R."/>
            <person name="Ravi A."/>
            <person name="Getino M."/>
            <person name="Pursley I."/>
            <person name="Horton D.L."/>
            <person name="Alikhan N.-F."/>
            <person name="Baker D."/>
            <person name="Gharbi K."/>
            <person name="Hall N."/>
            <person name="Watson M."/>
            <person name="Adriaenssens E.M."/>
            <person name="Foster-Nyarko E."/>
            <person name="Jarju S."/>
            <person name="Secka A."/>
            <person name="Antonio M."/>
            <person name="Oren A."/>
            <person name="Chaudhuri R."/>
            <person name="La Ragione R.M."/>
            <person name="Hildebrand F."/>
            <person name="Pallen M.J."/>
        </authorList>
    </citation>
    <scope>NUCLEOTIDE SEQUENCE [LARGE SCALE GENOMIC DNA]</scope>
    <source>
        <strain evidence="9 10">N37</strain>
    </source>
</reference>
<dbReference type="Proteomes" id="UP000627166">
    <property type="component" value="Unassembled WGS sequence"/>
</dbReference>
<dbReference type="EMBL" id="JACSQB010000019">
    <property type="protein sequence ID" value="MBD8045868.1"/>
    <property type="molecule type" value="Genomic_DNA"/>
</dbReference>
<organism evidence="9 10">
    <name type="scientific">Clostridium faecium</name>
    <dbReference type="NCBI Taxonomy" id="2762223"/>
    <lineage>
        <taxon>Bacteria</taxon>
        <taxon>Bacillati</taxon>
        <taxon>Bacillota</taxon>
        <taxon>Clostridia</taxon>
        <taxon>Eubacteriales</taxon>
        <taxon>Clostridiaceae</taxon>
        <taxon>Clostridium</taxon>
    </lineage>
</organism>
<evidence type="ECO:0000256" key="1">
    <source>
        <dbReference type="ARBA" id="ARBA00022475"/>
    </source>
</evidence>
<comment type="caution">
    <text evidence="9">The sequence shown here is derived from an EMBL/GenBank/DDBJ whole genome shotgun (WGS) entry which is preliminary data.</text>
</comment>
<evidence type="ECO:0000256" key="5">
    <source>
        <dbReference type="ARBA" id="ARBA00022801"/>
    </source>
</evidence>
<evidence type="ECO:0000256" key="4">
    <source>
        <dbReference type="ARBA" id="ARBA00022692"/>
    </source>
</evidence>
<keyword evidence="1" id="KW-1003">Cell membrane</keyword>
<keyword evidence="3" id="KW-0645">Protease</keyword>
<evidence type="ECO:0000256" key="2">
    <source>
        <dbReference type="ARBA" id="ARBA00022654"/>
    </source>
</evidence>
<dbReference type="InterPro" id="IPR006741">
    <property type="entry name" value="AgrB"/>
</dbReference>
<sequence length="186" mass="21554">MINTLSVKICKSLVKNNIIKFDDFQIYIKKLRKIILFLLDIIGFAIIGILFDCLPQMMLFIISFRIMRMFAGGYWLSNYIKNFICFSSLAMISIYISSINELSRNNMTIAIVLMIAAFAIFFKKAPYRVKFSSCSMEEKNRLRKNTFTVYFLQILLALTLFVVNRNLSSYSCTIAFAIFIQSVTLL</sequence>
<keyword evidence="5" id="KW-0378">Hydrolase</keyword>
<keyword evidence="4 8" id="KW-0812">Transmembrane</keyword>
<feature type="transmembrane region" description="Helical" evidence="8">
    <location>
        <begin position="142"/>
        <end position="161"/>
    </location>
</feature>
<gene>
    <name evidence="9" type="ORF">H9637_02230</name>
</gene>
<evidence type="ECO:0000256" key="6">
    <source>
        <dbReference type="ARBA" id="ARBA00022989"/>
    </source>
</evidence>
<keyword evidence="6 8" id="KW-1133">Transmembrane helix</keyword>
<keyword evidence="10" id="KW-1185">Reference proteome</keyword>
<name>A0ABR8YNN9_9CLOT</name>
<dbReference type="RefSeq" id="WP_191738844.1">
    <property type="nucleotide sequence ID" value="NZ_JACSQB010000019.1"/>
</dbReference>
<proteinExistence type="predicted"/>
<accession>A0ABR8YNN9</accession>
<feature type="transmembrane region" description="Helical" evidence="8">
    <location>
        <begin position="105"/>
        <end position="122"/>
    </location>
</feature>
<feature type="transmembrane region" description="Helical" evidence="8">
    <location>
        <begin position="83"/>
        <end position="99"/>
    </location>
</feature>
<evidence type="ECO:0000313" key="10">
    <source>
        <dbReference type="Proteomes" id="UP000627166"/>
    </source>
</evidence>
<evidence type="ECO:0000256" key="8">
    <source>
        <dbReference type="SAM" id="Phobius"/>
    </source>
</evidence>
<protein>
    <submittedName>
        <fullName evidence="9">Accessory gene regulator B family protein</fullName>
    </submittedName>
</protein>
<evidence type="ECO:0000256" key="7">
    <source>
        <dbReference type="ARBA" id="ARBA00023136"/>
    </source>
</evidence>
<keyword evidence="2" id="KW-0673">Quorum sensing</keyword>